<dbReference type="Proteomes" id="UP000572984">
    <property type="component" value="Unassembled WGS sequence"/>
</dbReference>
<dbReference type="PROSITE" id="PS00330">
    <property type="entry name" value="HEMOLYSIN_CALCIUM"/>
    <property type="match status" value="3"/>
</dbReference>
<dbReference type="InterPro" id="IPR011049">
    <property type="entry name" value="Serralysin-like_metalloprot_C"/>
</dbReference>
<dbReference type="EMBL" id="JACDXJ010000001">
    <property type="protein sequence ID" value="MBA1154833.1"/>
    <property type="molecule type" value="Genomic_DNA"/>
</dbReference>
<evidence type="ECO:0000256" key="1">
    <source>
        <dbReference type="ARBA" id="ARBA00004613"/>
    </source>
</evidence>
<feature type="region of interest" description="Disordered" evidence="3">
    <location>
        <begin position="96"/>
        <end position="119"/>
    </location>
</feature>
<sequence length="237" mass="24041">MVGFASILNLSLPGSDAGFYTDATTSGFPDGAIRGQWLTIANDSSNTIRGTADADFLPGLGGNDRIHGREGNDLLDGGAGNDRLFGDSGNDILIGGRGNDRLDGGSGNDSLSGGSGRDSLNGGLGNDVLTGGSGADTFVFNTALGSSNVDTIRGYNSAADTIQLDSSIFAALPKGALTEDAFHVGTAAADATDRIIYDNTTGALYYDADGTATAFAPVQFAVMQGAQALTFADFFIV</sequence>
<dbReference type="InterPro" id="IPR050557">
    <property type="entry name" value="RTX_toxin/Mannuronan_C5-epim"/>
</dbReference>
<accession>A0A838BIP6</accession>
<evidence type="ECO:0000313" key="5">
    <source>
        <dbReference type="Proteomes" id="UP000572984"/>
    </source>
</evidence>
<organism evidence="4 5">
    <name type="scientific">Microvirga mediterraneensis</name>
    <dbReference type="NCBI Taxonomy" id="2754695"/>
    <lineage>
        <taxon>Bacteria</taxon>
        <taxon>Pseudomonadati</taxon>
        <taxon>Pseudomonadota</taxon>
        <taxon>Alphaproteobacteria</taxon>
        <taxon>Hyphomicrobiales</taxon>
        <taxon>Methylobacteriaceae</taxon>
        <taxon>Microvirga</taxon>
    </lineage>
</organism>
<dbReference type="SUPFAM" id="SSF51120">
    <property type="entry name" value="beta-Roll"/>
    <property type="match status" value="1"/>
</dbReference>
<evidence type="ECO:0000256" key="3">
    <source>
        <dbReference type="SAM" id="MobiDB-lite"/>
    </source>
</evidence>
<dbReference type="InterPro" id="IPR001343">
    <property type="entry name" value="Hemolysn_Ca-bd"/>
</dbReference>
<dbReference type="Pfam" id="PF00353">
    <property type="entry name" value="HemolysinCabind"/>
    <property type="match status" value="2"/>
</dbReference>
<dbReference type="AlphaFoldDB" id="A0A838BIP6"/>
<reference evidence="4 5" key="1">
    <citation type="submission" date="2020-07" db="EMBL/GenBank/DDBJ databases">
        <title>Draft genome and description of Microvirga mediterraneensis Marseille-Q2068 sp. nov.</title>
        <authorList>
            <person name="Boxberger M."/>
        </authorList>
    </citation>
    <scope>NUCLEOTIDE SEQUENCE [LARGE SCALE GENOMIC DNA]</scope>
    <source>
        <strain evidence="4 5">Marseille-Q2068</strain>
    </source>
</reference>
<comment type="subcellular location">
    <subcellularLocation>
        <location evidence="1">Secreted</location>
    </subcellularLocation>
</comment>
<dbReference type="Gene3D" id="2.150.10.10">
    <property type="entry name" value="Serralysin-like metalloprotease, C-terminal"/>
    <property type="match status" value="2"/>
</dbReference>
<dbReference type="GO" id="GO:0005509">
    <property type="term" value="F:calcium ion binding"/>
    <property type="evidence" value="ECO:0007669"/>
    <property type="project" value="InterPro"/>
</dbReference>
<dbReference type="PANTHER" id="PTHR38340">
    <property type="entry name" value="S-LAYER PROTEIN"/>
    <property type="match status" value="1"/>
</dbReference>
<feature type="compositionally biased region" description="Low complexity" evidence="3">
    <location>
        <begin position="108"/>
        <end position="119"/>
    </location>
</feature>
<dbReference type="GO" id="GO:0005576">
    <property type="term" value="C:extracellular region"/>
    <property type="evidence" value="ECO:0007669"/>
    <property type="project" value="UniProtKB-SubCell"/>
</dbReference>
<keyword evidence="5" id="KW-1185">Reference proteome</keyword>
<dbReference type="PANTHER" id="PTHR38340:SF1">
    <property type="entry name" value="S-LAYER PROTEIN"/>
    <property type="match status" value="1"/>
</dbReference>
<comment type="caution">
    <text evidence="4">The sequence shown here is derived from an EMBL/GenBank/DDBJ whole genome shotgun (WGS) entry which is preliminary data.</text>
</comment>
<name>A0A838BIP6_9HYPH</name>
<protein>
    <submittedName>
        <fullName evidence="4">Calcium-binding protein</fullName>
    </submittedName>
</protein>
<evidence type="ECO:0000313" key="4">
    <source>
        <dbReference type="EMBL" id="MBA1154833.1"/>
    </source>
</evidence>
<dbReference type="PRINTS" id="PR00313">
    <property type="entry name" value="CABNDNGRPT"/>
</dbReference>
<dbReference type="InterPro" id="IPR018511">
    <property type="entry name" value="Hemolysin-typ_Ca-bd_CS"/>
</dbReference>
<keyword evidence="2" id="KW-0964">Secreted</keyword>
<proteinExistence type="predicted"/>
<gene>
    <name evidence="4" type="ORF">H0S73_01655</name>
</gene>
<evidence type="ECO:0000256" key="2">
    <source>
        <dbReference type="ARBA" id="ARBA00022525"/>
    </source>
</evidence>